<protein>
    <submittedName>
        <fullName evidence="2">Uncharacterized protein</fullName>
    </submittedName>
</protein>
<sequence>MPVAKGLKIGMAVGYPVLVPIVILVTLEYFNIGPIITDADKANFAKQASNSTILNATATEVSNRRI</sequence>
<reference evidence="2" key="1">
    <citation type="submission" date="2014-09" db="EMBL/GenBank/DDBJ databases">
        <title>Draft genome sequence of an oleaginous Mucoromycotina fungus Mucor ambiguus NBRC6742.</title>
        <authorList>
            <person name="Takeda I."/>
            <person name="Yamane N."/>
            <person name="Morita T."/>
            <person name="Tamano K."/>
            <person name="Machida M."/>
            <person name="Baker S."/>
            <person name="Koike H."/>
        </authorList>
    </citation>
    <scope>NUCLEOTIDE SEQUENCE</scope>
    <source>
        <strain evidence="2">NBRC 6742</strain>
    </source>
</reference>
<dbReference type="EMBL" id="DF836373">
    <property type="protein sequence ID" value="GAN05187.1"/>
    <property type="molecule type" value="Genomic_DNA"/>
</dbReference>
<keyword evidence="1" id="KW-0472">Membrane</keyword>
<dbReference type="AlphaFoldDB" id="A0A0C9MPK7"/>
<evidence type="ECO:0000313" key="3">
    <source>
        <dbReference type="Proteomes" id="UP000053815"/>
    </source>
</evidence>
<dbReference type="Proteomes" id="UP000053815">
    <property type="component" value="Unassembled WGS sequence"/>
</dbReference>
<keyword evidence="1" id="KW-1133">Transmembrane helix</keyword>
<name>A0A0C9MPK7_9FUNG</name>
<feature type="transmembrane region" description="Helical" evidence="1">
    <location>
        <begin position="12"/>
        <end position="30"/>
    </location>
</feature>
<evidence type="ECO:0000313" key="2">
    <source>
        <dbReference type="EMBL" id="GAN05187.1"/>
    </source>
</evidence>
<keyword evidence="3" id="KW-1185">Reference proteome</keyword>
<proteinExistence type="predicted"/>
<accession>A0A0C9MPK7</accession>
<organism evidence="2">
    <name type="scientific">Mucor ambiguus</name>
    <dbReference type="NCBI Taxonomy" id="91626"/>
    <lineage>
        <taxon>Eukaryota</taxon>
        <taxon>Fungi</taxon>
        <taxon>Fungi incertae sedis</taxon>
        <taxon>Mucoromycota</taxon>
        <taxon>Mucoromycotina</taxon>
        <taxon>Mucoromycetes</taxon>
        <taxon>Mucorales</taxon>
        <taxon>Mucorineae</taxon>
        <taxon>Mucoraceae</taxon>
        <taxon>Mucor</taxon>
    </lineage>
</organism>
<evidence type="ECO:0000256" key="1">
    <source>
        <dbReference type="SAM" id="Phobius"/>
    </source>
</evidence>
<gene>
    <name evidence="2" type="ORF">MAM1_0084d04656</name>
</gene>
<keyword evidence="1" id="KW-0812">Transmembrane</keyword>